<reference evidence="1" key="1">
    <citation type="submission" date="2022-12" db="EMBL/GenBank/DDBJ databases">
        <title>Bacterial isolates from different developmental stages of Nematostella vectensis.</title>
        <authorList>
            <person name="Fraune S."/>
        </authorList>
    </citation>
    <scope>NUCLEOTIDE SEQUENCE</scope>
    <source>
        <strain evidence="1">G21630-S1</strain>
    </source>
</reference>
<keyword evidence="2" id="KW-1185">Reference proteome</keyword>
<dbReference type="RefSeq" id="WP_269423304.1">
    <property type="nucleotide sequence ID" value="NZ_JAPWGY010000003.1"/>
</dbReference>
<sequence length="121" mass="13544">MPSSHFACPADKTALLALAHIEFSLGDQSLDFVIDILQKRGYGPCKFTGPLPATDKNELLSRQKKSINLMLQTDIDPHWIVPFGRWLMRKALLKQLKLELVDSEGEILAAVQLYCTGNNSF</sequence>
<comment type="caution">
    <text evidence="1">The sequence shown here is derived from an EMBL/GenBank/DDBJ whole genome shotgun (WGS) entry which is preliminary data.</text>
</comment>
<protein>
    <submittedName>
        <fullName evidence="1">Uncharacterized protein</fullName>
    </submittedName>
</protein>
<gene>
    <name evidence="1" type="ORF">O4H49_10080</name>
</gene>
<proteinExistence type="predicted"/>
<evidence type="ECO:0000313" key="1">
    <source>
        <dbReference type="EMBL" id="MCZ4281126.1"/>
    </source>
</evidence>
<name>A0ABT4LJ41_9PROT</name>
<accession>A0ABT4LJ41</accession>
<organism evidence="1 2">
    <name type="scientific">Kiloniella laminariae</name>
    <dbReference type="NCBI Taxonomy" id="454162"/>
    <lineage>
        <taxon>Bacteria</taxon>
        <taxon>Pseudomonadati</taxon>
        <taxon>Pseudomonadota</taxon>
        <taxon>Alphaproteobacteria</taxon>
        <taxon>Rhodospirillales</taxon>
        <taxon>Kiloniellaceae</taxon>
        <taxon>Kiloniella</taxon>
    </lineage>
</organism>
<dbReference type="EMBL" id="JAPWGY010000003">
    <property type="protein sequence ID" value="MCZ4281126.1"/>
    <property type="molecule type" value="Genomic_DNA"/>
</dbReference>
<dbReference type="Proteomes" id="UP001069802">
    <property type="component" value="Unassembled WGS sequence"/>
</dbReference>
<evidence type="ECO:0000313" key="2">
    <source>
        <dbReference type="Proteomes" id="UP001069802"/>
    </source>
</evidence>